<evidence type="ECO:0000256" key="1">
    <source>
        <dbReference type="ARBA" id="ARBA00004496"/>
    </source>
</evidence>
<evidence type="ECO:0000256" key="3">
    <source>
        <dbReference type="SAM" id="MobiDB-lite"/>
    </source>
</evidence>
<evidence type="ECO:0000256" key="2">
    <source>
        <dbReference type="ARBA" id="ARBA00022490"/>
    </source>
</evidence>
<dbReference type="InterPro" id="IPR025223">
    <property type="entry name" value="S1-like_RNA-bd_dom"/>
</dbReference>
<feature type="domain" description="S1-like RNA binding" evidence="4">
    <location>
        <begin position="55"/>
        <end position="80"/>
    </location>
</feature>
<comment type="caution">
    <text evidence="5">The sequence shown here is derived from an EMBL/GenBank/DDBJ whole genome shotgun (WGS) entry which is preliminary data.</text>
</comment>
<accession>A0A2J8N954</accession>
<gene>
    <name evidence="5" type="ORF">CK820_G0013399</name>
</gene>
<sequence length="81" mass="8896">MSQFKRQRINPLPGGRNFSGTASTSLLGPPPGLLTPPVATELSQNARHLQGGEKQRVFTGIVTSLHDYFGVVDEEVFFQLR</sequence>
<dbReference type="AlphaFoldDB" id="A0A2J8N954"/>
<protein>
    <submittedName>
        <fullName evidence="5">CCAR2 isoform 14</fullName>
    </submittedName>
</protein>
<organism evidence="5 6">
    <name type="scientific">Pan troglodytes</name>
    <name type="common">Chimpanzee</name>
    <dbReference type="NCBI Taxonomy" id="9598"/>
    <lineage>
        <taxon>Eukaryota</taxon>
        <taxon>Metazoa</taxon>
        <taxon>Chordata</taxon>
        <taxon>Craniata</taxon>
        <taxon>Vertebrata</taxon>
        <taxon>Euteleostomi</taxon>
        <taxon>Mammalia</taxon>
        <taxon>Eutheria</taxon>
        <taxon>Euarchontoglires</taxon>
        <taxon>Primates</taxon>
        <taxon>Haplorrhini</taxon>
        <taxon>Catarrhini</taxon>
        <taxon>Hominidae</taxon>
        <taxon>Pan</taxon>
    </lineage>
</organism>
<dbReference type="SMR" id="A0A2J8N954"/>
<keyword evidence="2" id="KW-0963">Cytoplasm</keyword>
<comment type="subcellular location">
    <subcellularLocation>
        <location evidence="1">Cytoplasm</location>
    </subcellularLocation>
</comment>
<evidence type="ECO:0000313" key="6">
    <source>
        <dbReference type="Proteomes" id="UP000236370"/>
    </source>
</evidence>
<dbReference type="GO" id="GO:0005737">
    <property type="term" value="C:cytoplasm"/>
    <property type="evidence" value="ECO:0007669"/>
    <property type="project" value="UniProtKB-SubCell"/>
</dbReference>
<reference evidence="5 6" key="1">
    <citation type="submission" date="2017-12" db="EMBL/GenBank/DDBJ databases">
        <title>High-resolution comparative analysis of great ape genomes.</title>
        <authorList>
            <person name="Pollen A."/>
            <person name="Hastie A."/>
            <person name="Hormozdiari F."/>
            <person name="Dougherty M."/>
            <person name="Liu R."/>
            <person name="Chaisson M."/>
            <person name="Hoppe E."/>
            <person name="Hill C."/>
            <person name="Pang A."/>
            <person name="Hillier L."/>
            <person name="Baker C."/>
            <person name="Armstrong J."/>
            <person name="Shendure J."/>
            <person name="Paten B."/>
            <person name="Wilson R."/>
            <person name="Chao H."/>
            <person name="Schneider V."/>
            <person name="Ventura M."/>
            <person name="Kronenberg Z."/>
            <person name="Murali S."/>
            <person name="Gordon D."/>
            <person name="Cantsilieris S."/>
            <person name="Munson K."/>
            <person name="Nelson B."/>
            <person name="Raja A."/>
            <person name="Underwood J."/>
            <person name="Diekhans M."/>
            <person name="Fiddes I."/>
            <person name="Haussler D."/>
            <person name="Eichler E."/>
        </authorList>
    </citation>
    <scope>NUCLEOTIDE SEQUENCE [LARGE SCALE GENOMIC DNA]</scope>
    <source>
        <strain evidence="5">Yerkes chimp pedigree #C0471</strain>
    </source>
</reference>
<evidence type="ECO:0000259" key="4">
    <source>
        <dbReference type="Pfam" id="PF14444"/>
    </source>
</evidence>
<dbReference type="Proteomes" id="UP000236370">
    <property type="component" value="Unassembled WGS sequence"/>
</dbReference>
<feature type="region of interest" description="Disordered" evidence="3">
    <location>
        <begin position="1"/>
        <end position="38"/>
    </location>
</feature>
<proteinExistence type="predicted"/>
<dbReference type="EMBL" id="NBAG03000233">
    <property type="protein sequence ID" value="PNI68279.1"/>
    <property type="molecule type" value="Genomic_DNA"/>
</dbReference>
<dbReference type="Pfam" id="PF14444">
    <property type="entry name" value="S1-like"/>
    <property type="match status" value="1"/>
</dbReference>
<evidence type="ECO:0000313" key="5">
    <source>
        <dbReference type="EMBL" id="PNI68279.1"/>
    </source>
</evidence>
<name>A0A2J8N954_PANTR</name>